<dbReference type="SUPFAM" id="SSF103473">
    <property type="entry name" value="MFS general substrate transporter"/>
    <property type="match status" value="1"/>
</dbReference>
<reference evidence="9" key="1">
    <citation type="submission" date="2016-11" db="EMBL/GenBank/DDBJ databases">
        <authorList>
            <person name="Varghese N."/>
            <person name="Submissions S."/>
        </authorList>
    </citation>
    <scope>NUCLEOTIDE SEQUENCE [LARGE SCALE GENOMIC DNA]</scope>
    <source>
        <strain evidence="9">DSM 100564</strain>
    </source>
</reference>
<dbReference type="GO" id="GO:0022857">
    <property type="term" value="F:transmembrane transporter activity"/>
    <property type="evidence" value="ECO:0007669"/>
    <property type="project" value="InterPro"/>
</dbReference>
<feature type="transmembrane region" description="Helical" evidence="7">
    <location>
        <begin position="345"/>
        <end position="364"/>
    </location>
</feature>
<evidence type="ECO:0000256" key="7">
    <source>
        <dbReference type="SAM" id="Phobius"/>
    </source>
</evidence>
<feature type="transmembrane region" description="Helical" evidence="7">
    <location>
        <begin position="308"/>
        <end position="333"/>
    </location>
</feature>
<dbReference type="InterPro" id="IPR011701">
    <property type="entry name" value="MFS"/>
</dbReference>
<dbReference type="EMBL" id="FQZQ01000009">
    <property type="protein sequence ID" value="SHJ48743.1"/>
    <property type="molecule type" value="Genomic_DNA"/>
</dbReference>
<keyword evidence="5 7" id="KW-1133">Transmembrane helix</keyword>
<dbReference type="STRING" id="1470563.SAMN05444000_10985"/>
<comment type="subcellular location">
    <subcellularLocation>
        <location evidence="1">Cell membrane</location>
        <topology evidence="1">Multi-pass membrane protein</topology>
    </subcellularLocation>
</comment>
<evidence type="ECO:0000313" key="8">
    <source>
        <dbReference type="EMBL" id="SHJ48743.1"/>
    </source>
</evidence>
<organism evidence="8 9">
    <name type="scientific">Shimia gijangensis</name>
    <dbReference type="NCBI Taxonomy" id="1470563"/>
    <lineage>
        <taxon>Bacteria</taxon>
        <taxon>Pseudomonadati</taxon>
        <taxon>Pseudomonadota</taxon>
        <taxon>Alphaproteobacteria</taxon>
        <taxon>Rhodobacterales</taxon>
        <taxon>Roseobacteraceae</taxon>
    </lineage>
</organism>
<feature type="transmembrane region" description="Helical" evidence="7">
    <location>
        <begin position="281"/>
        <end position="302"/>
    </location>
</feature>
<dbReference type="Gene3D" id="1.20.1250.20">
    <property type="entry name" value="MFS general substrate transporter like domains"/>
    <property type="match status" value="1"/>
</dbReference>
<keyword evidence="6 7" id="KW-0472">Membrane</keyword>
<evidence type="ECO:0000256" key="4">
    <source>
        <dbReference type="ARBA" id="ARBA00022692"/>
    </source>
</evidence>
<dbReference type="PANTHER" id="PTHR43266:SF2">
    <property type="entry name" value="MAJOR FACILITATOR SUPERFAMILY (MFS) PROFILE DOMAIN-CONTAINING PROTEIN"/>
    <property type="match status" value="1"/>
</dbReference>
<proteinExistence type="predicted"/>
<feature type="transmembrane region" description="Helical" evidence="7">
    <location>
        <begin position="370"/>
        <end position="392"/>
    </location>
</feature>
<dbReference type="RefSeq" id="WP_073251994.1">
    <property type="nucleotide sequence ID" value="NZ_FQZQ01000009.1"/>
</dbReference>
<dbReference type="InterPro" id="IPR036259">
    <property type="entry name" value="MFS_trans_sf"/>
</dbReference>
<dbReference type="Proteomes" id="UP000183982">
    <property type="component" value="Unassembled WGS sequence"/>
</dbReference>
<evidence type="ECO:0000313" key="9">
    <source>
        <dbReference type="Proteomes" id="UP000183982"/>
    </source>
</evidence>
<dbReference type="AlphaFoldDB" id="A0A1M6JQ77"/>
<evidence type="ECO:0000256" key="3">
    <source>
        <dbReference type="ARBA" id="ARBA00022475"/>
    </source>
</evidence>
<name>A0A1M6JQ77_9RHOB</name>
<keyword evidence="2" id="KW-0813">Transport</keyword>
<feature type="transmembrane region" description="Helical" evidence="7">
    <location>
        <begin position="48"/>
        <end position="70"/>
    </location>
</feature>
<evidence type="ECO:0000256" key="1">
    <source>
        <dbReference type="ARBA" id="ARBA00004651"/>
    </source>
</evidence>
<dbReference type="CDD" id="cd06173">
    <property type="entry name" value="MFS_MefA_like"/>
    <property type="match status" value="1"/>
</dbReference>
<accession>A0A1M6JQ77</accession>
<keyword evidence="4 7" id="KW-0812">Transmembrane</keyword>
<dbReference type="GO" id="GO:0005886">
    <property type="term" value="C:plasma membrane"/>
    <property type="evidence" value="ECO:0007669"/>
    <property type="project" value="UniProtKB-SubCell"/>
</dbReference>
<evidence type="ECO:0000256" key="6">
    <source>
        <dbReference type="ARBA" id="ARBA00023136"/>
    </source>
</evidence>
<dbReference type="OrthoDB" id="4368225at2"/>
<dbReference type="PANTHER" id="PTHR43266">
    <property type="entry name" value="MACROLIDE-EFFLUX PROTEIN"/>
    <property type="match status" value="1"/>
</dbReference>
<gene>
    <name evidence="8" type="ORF">SAMN05444000_10985</name>
</gene>
<protein>
    <submittedName>
        <fullName evidence="8">Predicted arabinose efflux permease, MFS family</fullName>
    </submittedName>
</protein>
<keyword evidence="9" id="KW-1185">Reference proteome</keyword>
<feature type="transmembrane region" description="Helical" evidence="7">
    <location>
        <begin position="218"/>
        <end position="244"/>
    </location>
</feature>
<feature type="transmembrane region" description="Helical" evidence="7">
    <location>
        <begin position="12"/>
        <end position="36"/>
    </location>
</feature>
<sequence length="443" mass="47993">MSGILSNTTFRRLFAAQVVALTGTGLLTVALGLLAYDLAGQSAGAVLGTAYTIKMIAYVGLSPVAGAIAARLPRKQLLIVMDLVRAGVALCLPFVDAVWQVYVLIFLLQSASATFTPAFQAVIPDVLPHEADYTRALSLSRLAYDLENLVSPALAGLLLLVMDFHWLFAGTVVGFLWSTLLIQIADVPPLKTDIQRPFFERVTRGSWIYLATPRLRGLLAFNFAAASAGAFVLVNTVVMVRVIYDLGESHLAYAMAAFGAGSMLAALSIPRLLDYVSDRKVMSLSAFALSVLTLSHAMWFLVNGALPWHLFLLAWLAVGVFYSAILTPSGRLLRRSAHSEDRPAVFTAQFALSHACWLVTYPMAGWVAKLASLPVAMGVLGIMALIATVTGLRLWPQSGEKNVAHSHPDLPEDHPHLKAHNGARHHLHEFVIDDAHRVWPTQG</sequence>
<keyword evidence="3" id="KW-1003">Cell membrane</keyword>
<feature type="transmembrane region" description="Helical" evidence="7">
    <location>
        <begin position="250"/>
        <end position="269"/>
    </location>
</feature>
<evidence type="ECO:0000256" key="5">
    <source>
        <dbReference type="ARBA" id="ARBA00022989"/>
    </source>
</evidence>
<evidence type="ECO:0000256" key="2">
    <source>
        <dbReference type="ARBA" id="ARBA00022448"/>
    </source>
</evidence>
<dbReference type="Pfam" id="PF07690">
    <property type="entry name" value="MFS_1"/>
    <property type="match status" value="1"/>
</dbReference>